<evidence type="ECO:0000313" key="1">
    <source>
        <dbReference type="EMBL" id="EGQ76693.1"/>
    </source>
</evidence>
<proteinExistence type="predicted"/>
<protein>
    <submittedName>
        <fullName evidence="1">Uncharacterized protein</fullName>
    </submittedName>
</protein>
<dbReference type="AlphaFoldDB" id="A0AA36XKJ8"/>
<reference evidence="1 2" key="1">
    <citation type="submission" date="2011-05" db="EMBL/GenBank/DDBJ databases">
        <authorList>
            <person name="Muzny D."/>
            <person name="Qin X."/>
            <person name="Deng J."/>
            <person name="Jiang H."/>
            <person name="Liu Y."/>
            <person name="Qu J."/>
            <person name="Song X.-Z."/>
            <person name="Zhang L."/>
            <person name="Thornton R."/>
            <person name="Coyle M."/>
            <person name="Francisco L."/>
            <person name="Jackson L."/>
            <person name="Javaid M."/>
            <person name="Korchina V."/>
            <person name="Kovar C."/>
            <person name="Mata R."/>
            <person name="Mathew T."/>
            <person name="Ngo R."/>
            <person name="Nguyen L."/>
            <person name="Nguyen N."/>
            <person name="Okwuonu G."/>
            <person name="Ongeri F."/>
            <person name="Pham C."/>
            <person name="Simmons D."/>
            <person name="Wilczek-Boney K."/>
            <person name="Hale W."/>
            <person name="Jakkamsetti A."/>
            <person name="Pham P."/>
            <person name="Ruth R."/>
            <person name="San Lucas F."/>
            <person name="Warren J."/>
            <person name="Zhang J."/>
            <person name="Zhao Z."/>
            <person name="Zhou C."/>
            <person name="Zhu D."/>
            <person name="Lee S."/>
            <person name="Bess C."/>
            <person name="Blankenburg K."/>
            <person name="Forbes L."/>
            <person name="Fu Q."/>
            <person name="Gubbala S."/>
            <person name="Hirani K."/>
            <person name="Jayaseelan J.C."/>
            <person name="Lara F."/>
            <person name="Munidasa M."/>
            <person name="Palculict T."/>
            <person name="Patil S."/>
            <person name="Pu L.-L."/>
            <person name="Saada N."/>
            <person name="Tang L."/>
            <person name="Weissenberger G."/>
            <person name="Zhu Y."/>
            <person name="Hemphill L."/>
            <person name="Shang Y."/>
            <person name="Youmans B."/>
            <person name="Ayvaz T."/>
            <person name="Ross M."/>
            <person name="Santibanez J."/>
            <person name="Aqrawi P."/>
            <person name="Gross S."/>
            <person name="Joshi V."/>
            <person name="Fowler G."/>
            <person name="Nazareth L."/>
            <person name="Reid J."/>
            <person name="Worley K."/>
            <person name="Petrosino J."/>
            <person name="Highlander S."/>
            <person name="Gibbs R."/>
        </authorList>
    </citation>
    <scope>NUCLEOTIDE SEQUENCE [LARGE SCALE GENOMIC DNA]</scope>
    <source>
        <strain evidence="1 2">ATCC 33926</strain>
    </source>
</reference>
<sequence length="39" mass="4607">MVESFERLRSSENRSLVFRRPFCCGGLDVMVGYEPNYVY</sequence>
<evidence type="ECO:0000313" key="2">
    <source>
        <dbReference type="Proteomes" id="UP000004982"/>
    </source>
</evidence>
<gene>
    <name evidence="1" type="ORF">HMPREF9418_1673</name>
</gene>
<dbReference type="Proteomes" id="UP000004982">
    <property type="component" value="Unassembled WGS sequence"/>
</dbReference>
<comment type="caution">
    <text evidence="1">The sequence shown here is derived from an EMBL/GenBank/DDBJ whole genome shotgun (WGS) entry which is preliminary data.</text>
</comment>
<dbReference type="EMBL" id="AFQE01000081">
    <property type="protein sequence ID" value="EGQ76693.1"/>
    <property type="molecule type" value="Genomic_DNA"/>
</dbReference>
<name>A0AA36XKJ8_9NEIS</name>
<accession>A0AA36XKJ8</accession>
<organism evidence="1 2">
    <name type="scientific">Neisseria macacae ATCC 33926</name>
    <dbReference type="NCBI Taxonomy" id="997348"/>
    <lineage>
        <taxon>Bacteria</taxon>
        <taxon>Pseudomonadati</taxon>
        <taxon>Pseudomonadota</taxon>
        <taxon>Betaproteobacteria</taxon>
        <taxon>Neisseriales</taxon>
        <taxon>Neisseriaceae</taxon>
        <taxon>Neisseria</taxon>
    </lineage>
</organism>